<proteinExistence type="predicted"/>
<dbReference type="EMBL" id="JANJYJ010000002">
    <property type="protein sequence ID" value="KAK3225307.1"/>
    <property type="molecule type" value="Genomic_DNA"/>
</dbReference>
<evidence type="ECO:0000313" key="3">
    <source>
        <dbReference type="Proteomes" id="UP001281410"/>
    </source>
</evidence>
<feature type="region of interest" description="Disordered" evidence="1">
    <location>
        <begin position="175"/>
        <end position="194"/>
    </location>
</feature>
<reference evidence="2" key="1">
    <citation type="journal article" date="2023" name="Plant J.">
        <title>Genome sequences and population genomics provide insights into the demographic history, inbreeding, and mutation load of two 'living fossil' tree species of Dipteronia.</title>
        <authorList>
            <person name="Feng Y."/>
            <person name="Comes H.P."/>
            <person name="Chen J."/>
            <person name="Zhu S."/>
            <person name="Lu R."/>
            <person name="Zhang X."/>
            <person name="Li P."/>
            <person name="Qiu J."/>
            <person name="Olsen K.M."/>
            <person name="Qiu Y."/>
        </authorList>
    </citation>
    <scope>NUCLEOTIDE SEQUENCE</scope>
    <source>
        <strain evidence="2">NBL</strain>
    </source>
</reference>
<protein>
    <recommendedName>
        <fullName evidence="4">Transposase</fullName>
    </recommendedName>
</protein>
<name>A0AAE0EEY2_9ROSI</name>
<evidence type="ECO:0000256" key="1">
    <source>
        <dbReference type="SAM" id="MobiDB-lite"/>
    </source>
</evidence>
<gene>
    <name evidence="2" type="ORF">Dsin_005169</name>
</gene>
<dbReference type="AlphaFoldDB" id="A0AAE0EEY2"/>
<comment type="caution">
    <text evidence="2">The sequence shown here is derived from an EMBL/GenBank/DDBJ whole genome shotgun (WGS) entry which is preliminary data.</text>
</comment>
<organism evidence="2 3">
    <name type="scientific">Dipteronia sinensis</name>
    <dbReference type="NCBI Taxonomy" id="43782"/>
    <lineage>
        <taxon>Eukaryota</taxon>
        <taxon>Viridiplantae</taxon>
        <taxon>Streptophyta</taxon>
        <taxon>Embryophyta</taxon>
        <taxon>Tracheophyta</taxon>
        <taxon>Spermatophyta</taxon>
        <taxon>Magnoliopsida</taxon>
        <taxon>eudicotyledons</taxon>
        <taxon>Gunneridae</taxon>
        <taxon>Pentapetalae</taxon>
        <taxon>rosids</taxon>
        <taxon>malvids</taxon>
        <taxon>Sapindales</taxon>
        <taxon>Sapindaceae</taxon>
        <taxon>Hippocastanoideae</taxon>
        <taxon>Acereae</taxon>
        <taxon>Dipteronia</taxon>
    </lineage>
</organism>
<accession>A0AAE0EEY2</accession>
<sequence>MLRRYGKNKVLRDIFRKAVKVYRVNQFTRCMEQMANINSKAVMYVTDAGFERWLRAYNRRKRYNIMLSNIAEAMNNAIKNYRELPITGVIDYSRGVLQHWFHDRRTSAGKLKSTLTTKADVNICVKDEKARYLRYSSAFLAAAYSGKIHPIGHPPEWLVLEDIASVVVLPPVGRHLPGRPKKNRTPSFGEEGHY</sequence>
<evidence type="ECO:0000313" key="2">
    <source>
        <dbReference type="EMBL" id="KAK3225307.1"/>
    </source>
</evidence>
<dbReference type="Proteomes" id="UP001281410">
    <property type="component" value="Unassembled WGS sequence"/>
</dbReference>
<evidence type="ECO:0008006" key="4">
    <source>
        <dbReference type="Google" id="ProtNLM"/>
    </source>
</evidence>
<keyword evidence="3" id="KW-1185">Reference proteome</keyword>